<sequence>MTIKEEVTAMRKSGGGGDGDGEVAVDGNEDGLLTCSGSRYLTQPAVMMKRVVVVGYALTSKKTKSFLQPKLERLARNKGILFVPIDPQKSLSEQGPFDIILHKLTGKEWRQILEDYRQAHPEVTVLDPPDAIQHLRNRQSMLQDVADINLSNSYGRVGVPKQLVITSDDASSIPDAVTKAGLKLPLVAKPLLADGSSKSHELSIAYDPKSLQKLEPPLVLQEFVNHGGVMFKVYIIGEAIKVVRRFSLPDVSKRELTKNSGVFPVPRVSCAAASADDADLDPRVAEIPPYPLLERLAKELRRRLGLHLFNLDIIRDHGNPDRFYVIDINYFPGYGKMPEYEYMFTDFFLSLGQRKYKNKPSPAVESFSDPELARHRLIPC</sequence>
<dbReference type="SUPFAM" id="SSF56059">
    <property type="entry name" value="Glutathione synthetase ATP-binding domain-like"/>
    <property type="match status" value="1"/>
</dbReference>
<evidence type="ECO:0000256" key="10">
    <source>
        <dbReference type="PIRSR" id="PIRSR038186-1"/>
    </source>
</evidence>
<evidence type="ECO:0000256" key="11">
    <source>
        <dbReference type="PIRSR" id="PIRSR038186-2"/>
    </source>
</evidence>
<dbReference type="EnsemblPlants" id="Kaladp0095s0432.1.v1.1">
    <property type="protein sequence ID" value="Kaladp0095s0432.1.v1.1"/>
    <property type="gene ID" value="Kaladp0095s0432.v1.1"/>
</dbReference>
<dbReference type="InterPro" id="IPR041429">
    <property type="entry name" value="ITPK1_N"/>
</dbReference>
<keyword evidence="3 9" id="KW-0808">Transferase</keyword>
<dbReference type="PIRSF" id="PIRSF038186">
    <property type="entry name" value="ITPK"/>
    <property type="match status" value="1"/>
</dbReference>
<dbReference type="GO" id="GO:0047325">
    <property type="term" value="F:inositol-3,4,5,6-tetrakisphosphate 1-kinase activity"/>
    <property type="evidence" value="ECO:0007669"/>
    <property type="project" value="UniProtKB-EC"/>
</dbReference>
<evidence type="ECO:0000256" key="4">
    <source>
        <dbReference type="ARBA" id="ARBA00022723"/>
    </source>
</evidence>
<dbReference type="PANTHER" id="PTHR14217">
    <property type="entry name" value="INOSITOL-TETRAKISPHOSPHATE 1-KINASE"/>
    <property type="match status" value="1"/>
</dbReference>
<keyword evidence="7 9" id="KW-0067">ATP-binding</keyword>
<proteinExistence type="inferred from homology"/>
<evidence type="ECO:0000256" key="8">
    <source>
        <dbReference type="ARBA" id="ARBA00022842"/>
    </source>
</evidence>
<evidence type="ECO:0000256" key="9">
    <source>
        <dbReference type="PIRNR" id="PIRNR038186"/>
    </source>
</evidence>
<feature type="binding site" evidence="11">
    <location>
        <position position="327"/>
    </location>
    <ligand>
        <name>Mg(2+)</name>
        <dbReference type="ChEBI" id="CHEBI:18420"/>
        <label>1</label>
    </ligand>
</feature>
<keyword evidence="8 9" id="KW-0460">Magnesium</keyword>
<feature type="binding site" evidence="10">
    <location>
        <position position="333"/>
    </location>
    <ligand>
        <name>1D-myo-inositol 1,3,4-trisphosphate</name>
        <dbReference type="ChEBI" id="CHEBI:58414"/>
    </ligand>
</feature>
<comment type="catalytic activity">
    <reaction evidence="9">
        <text>1D-myo-inositol 3,4,5,6-tetrakisphosphate + ATP = 1D-myo-inositol 1,3,4,5,6-pentakisphosphate + ADP + H(+)</text>
        <dbReference type="Rhea" id="RHEA:12452"/>
        <dbReference type="ChEBI" id="CHEBI:15378"/>
        <dbReference type="ChEBI" id="CHEBI:30616"/>
        <dbReference type="ChEBI" id="CHEBI:57539"/>
        <dbReference type="ChEBI" id="CHEBI:57733"/>
        <dbReference type="ChEBI" id="CHEBI:456216"/>
        <dbReference type="EC" id="2.7.1.134"/>
    </reaction>
</comment>
<keyword evidence="6 9" id="KW-0418">Kinase</keyword>
<feature type="binding site" evidence="11">
    <location>
        <position position="312"/>
    </location>
    <ligand>
        <name>Mg(2+)</name>
        <dbReference type="ChEBI" id="CHEBI:18420"/>
        <label>1</label>
    </ligand>
</feature>
<feature type="binding site" evidence="10">
    <location>
        <position position="200"/>
    </location>
    <ligand>
        <name>1D-myo-inositol 1,3,4-trisphosphate</name>
        <dbReference type="ChEBI" id="CHEBI:58414"/>
    </ligand>
</feature>
<dbReference type="Gramene" id="Kaladp0095s0432.1.v1.1">
    <property type="protein sequence ID" value="Kaladp0095s0432.1.v1.1"/>
    <property type="gene ID" value="Kaladp0095s0432.v1.1"/>
</dbReference>
<dbReference type="PANTHER" id="PTHR14217:SF39">
    <property type="entry name" value="INOSITOL-TETRAKISPHOSPHATE 1-KINASE 3"/>
    <property type="match status" value="1"/>
</dbReference>
<reference evidence="14" key="1">
    <citation type="submission" date="2021-01" db="UniProtKB">
        <authorList>
            <consortium name="EnsemblPlants"/>
        </authorList>
    </citation>
    <scope>IDENTIFICATION</scope>
</reference>
<dbReference type="EC" id="2.7.1.134" evidence="9"/>
<dbReference type="Gene3D" id="3.30.470.20">
    <property type="entry name" value="ATP-grasp fold, B domain"/>
    <property type="match status" value="1"/>
</dbReference>
<dbReference type="GO" id="GO:0005524">
    <property type="term" value="F:ATP binding"/>
    <property type="evidence" value="ECO:0007669"/>
    <property type="project" value="UniProtKB-UniRule"/>
</dbReference>
<feature type="binding site" evidence="10">
    <location>
        <position position="62"/>
    </location>
    <ligand>
        <name>1D-myo-inositol 1,3,4-trisphosphate</name>
        <dbReference type="ChEBI" id="CHEBI:58414"/>
    </ligand>
</feature>
<keyword evidence="15" id="KW-1185">Reference proteome</keyword>
<evidence type="ECO:0000313" key="14">
    <source>
        <dbReference type="EnsemblPlants" id="Kaladp0095s0432.1.v1.1"/>
    </source>
</evidence>
<evidence type="ECO:0000256" key="6">
    <source>
        <dbReference type="ARBA" id="ARBA00022777"/>
    </source>
</evidence>
<keyword evidence="4 9" id="KW-0479">Metal-binding</keyword>
<evidence type="ECO:0000256" key="12">
    <source>
        <dbReference type="SAM" id="MobiDB-lite"/>
    </source>
</evidence>
<protein>
    <recommendedName>
        <fullName evidence="9">Inositol-tetrakisphosphate 1-kinase</fullName>
        <ecNumber evidence="9">2.7.1.134</ecNumber>
    </recommendedName>
</protein>
<comment type="similarity">
    <text evidence="1 9">Belongs to the ITPK1 family.</text>
</comment>
<dbReference type="GO" id="GO:0032957">
    <property type="term" value="P:inositol trisphosphate metabolic process"/>
    <property type="evidence" value="ECO:0007669"/>
    <property type="project" value="InterPro"/>
</dbReference>
<dbReference type="OMA" id="QHLYNRQ"/>
<feature type="region of interest" description="Disordered" evidence="12">
    <location>
        <begin position="1"/>
        <end position="22"/>
    </location>
</feature>
<name>A0A7N0V2V5_KALFE</name>
<feature type="binding site" evidence="10">
    <location>
        <position position="232"/>
    </location>
    <ligand>
        <name>1D-myo-inositol 1,3,4-trisphosphate</name>
        <dbReference type="ChEBI" id="CHEBI:58414"/>
    </ligand>
</feature>
<feature type="binding site" evidence="11">
    <location>
        <position position="327"/>
    </location>
    <ligand>
        <name>Mg(2+)</name>
        <dbReference type="ChEBI" id="CHEBI:18420"/>
        <label>2</label>
    </ligand>
</feature>
<evidence type="ECO:0000256" key="5">
    <source>
        <dbReference type="ARBA" id="ARBA00022741"/>
    </source>
</evidence>
<evidence type="ECO:0000256" key="1">
    <source>
        <dbReference type="ARBA" id="ARBA00009601"/>
    </source>
</evidence>
<dbReference type="GO" id="GO:0052726">
    <property type="term" value="F:inositol-1,3,4-trisphosphate 5-kinase activity"/>
    <property type="evidence" value="ECO:0007669"/>
    <property type="project" value="InterPro"/>
</dbReference>
<feature type="binding site" evidence="10">
    <location>
        <position position="103"/>
    </location>
    <ligand>
        <name>1D-myo-inositol 1,3,4-trisphosphate</name>
        <dbReference type="ChEBI" id="CHEBI:58414"/>
    </ligand>
</feature>
<dbReference type="Pfam" id="PF05770">
    <property type="entry name" value="Ins134_P3_kin"/>
    <property type="match status" value="1"/>
</dbReference>
<comment type="function">
    <text evidence="9">Kinase that can phosphorylate various inositol polyphosphate such as Ins(3,4,5,6)P4 or Ins(1,3,4)P3.</text>
</comment>
<dbReference type="InterPro" id="IPR008656">
    <property type="entry name" value="Inositol_tetrakis-P_1-kinase"/>
</dbReference>
<feature type="binding site" evidence="10">
    <location>
        <position position="189"/>
    </location>
    <ligand>
        <name>ATP</name>
        <dbReference type="ChEBI" id="CHEBI:30616"/>
    </ligand>
</feature>
<dbReference type="Proteomes" id="UP000594263">
    <property type="component" value="Unplaced"/>
</dbReference>
<feature type="binding site" evidence="10">
    <location>
        <position position="247"/>
    </location>
    <ligand>
        <name>ATP</name>
        <dbReference type="ChEBI" id="CHEBI:30616"/>
    </ligand>
</feature>
<dbReference type="PROSITE" id="PS50975">
    <property type="entry name" value="ATP_GRASP"/>
    <property type="match status" value="1"/>
</dbReference>
<feature type="binding site" evidence="10">
    <location>
        <begin position="221"/>
        <end position="232"/>
    </location>
    <ligand>
        <name>ATP</name>
        <dbReference type="ChEBI" id="CHEBI:30616"/>
    </ligand>
</feature>
<dbReference type="InterPro" id="IPR040464">
    <property type="entry name" value="InsP(3)kin_ATP-grasp"/>
</dbReference>
<feature type="binding site" evidence="11">
    <location>
        <position position="329"/>
    </location>
    <ligand>
        <name>Mg(2+)</name>
        <dbReference type="ChEBI" id="CHEBI:18420"/>
        <label>2</label>
    </ligand>
</feature>
<dbReference type="InterPro" id="IPR011761">
    <property type="entry name" value="ATP-grasp"/>
</dbReference>
<comment type="cofactor">
    <cofactor evidence="9 11">
        <name>Mg(2+)</name>
        <dbReference type="ChEBI" id="CHEBI:18420"/>
    </cofactor>
    <text evidence="9 11">Binds 2 magnesium ions per subunit.</text>
</comment>
<organism evidence="14 15">
    <name type="scientific">Kalanchoe fedtschenkoi</name>
    <name type="common">Lavender scallops</name>
    <name type="synonym">South American air plant</name>
    <dbReference type="NCBI Taxonomy" id="63787"/>
    <lineage>
        <taxon>Eukaryota</taxon>
        <taxon>Viridiplantae</taxon>
        <taxon>Streptophyta</taxon>
        <taxon>Embryophyta</taxon>
        <taxon>Tracheophyta</taxon>
        <taxon>Spermatophyta</taxon>
        <taxon>Magnoliopsida</taxon>
        <taxon>eudicotyledons</taxon>
        <taxon>Gunneridae</taxon>
        <taxon>Pentapetalae</taxon>
        <taxon>Saxifragales</taxon>
        <taxon>Crassulaceae</taxon>
        <taxon>Kalanchoe</taxon>
    </lineage>
</organism>
<feature type="binding site" evidence="10">
    <location>
        <position position="138"/>
    </location>
    <ligand>
        <name>ATP</name>
        <dbReference type="ChEBI" id="CHEBI:30616"/>
    </ligand>
</feature>
<evidence type="ECO:0000256" key="3">
    <source>
        <dbReference type="ARBA" id="ARBA00022679"/>
    </source>
</evidence>
<accession>A0A7N0V2V5</accession>
<dbReference type="GO" id="GO:0000287">
    <property type="term" value="F:magnesium ion binding"/>
    <property type="evidence" value="ECO:0007669"/>
    <property type="project" value="InterPro"/>
</dbReference>
<dbReference type="GO" id="GO:0005737">
    <property type="term" value="C:cytoplasm"/>
    <property type="evidence" value="ECO:0007669"/>
    <property type="project" value="TreeGrafter"/>
</dbReference>
<feature type="domain" description="ATP-grasp" evidence="13">
    <location>
        <begin position="151"/>
        <end position="357"/>
    </location>
</feature>
<evidence type="ECO:0000256" key="2">
    <source>
        <dbReference type="ARBA" id="ARBA00011245"/>
    </source>
</evidence>
<evidence type="ECO:0000259" key="13">
    <source>
        <dbReference type="PROSITE" id="PS50975"/>
    </source>
</evidence>
<keyword evidence="5 9" id="KW-0547">Nucleotide-binding</keyword>
<comment type="subunit">
    <text evidence="2 9">Monomer.</text>
</comment>
<evidence type="ECO:0000256" key="7">
    <source>
        <dbReference type="ARBA" id="ARBA00022840"/>
    </source>
</evidence>
<dbReference type="Pfam" id="PF17927">
    <property type="entry name" value="Ins134_P3_kin_N"/>
    <property type="match status" value="1"/>
</dbReference>
<evidence type="ECO:0000313" key="15">
    <source>
        <dbReference type="Proteomes" id="UP000594263"/>
    </source>
</evidence>
<dbReference type="GO" id="GO:0052725">
    <property type="term" value="F:inositol-1,3,4-trisphosphate 6-kinase activity"/>
    <property type="evidence" value="ECO:0007669"/>
    <property type="project" value="InterPro"/>
</dbReference>
<feature type="binding site" evidence="10">
    <location>
        <position position="329"/>
    </location>
    <ligand>
        <name>1D-myo-inositol 1,3,4-trisphosphate</name>
        <dbReference type="ChEBI" id="CHEBI:58414"/>
    </ligand>
</feature>
<dbReference type="AlphaFoldDB" id="A0A7N0V2V5"/>